<dbReference type="EMBL" id="PDKO01000003">
    <property type="protein sequence ID" value="RXJ63744.1"/>
    <property type="molecule type" value="Genomic_DNA"/>
</dbReference>
<protein>
    <submittedName>
        <fullName evidence="1">Uncharacterized protein</fullName>
    </submittedName>
</protein>
<reference evidence="1 2" key="1">
    <citation type="submission" date="2017-10" db="EMBL/GenBank/DDBJ databases">
        <title>Genomics of the genus Arcobacter.</title>
        <authorList>
            <person name="Perez-Cataluna A."/>
            <person name="Figueras M.J."/>
        </authorList>
    </citation>
    <scope>NUCLEOTIDE SEQUENCE [LARGE SCALE GENOMIC DNA]</scope>
    <source>
        <strain evidence="1 2">DSM 24636</strain>
    </source>
</reference>
<sequence>MNEKLLKEAYKLRFEYFNFFENKELNWHEKYKNHQLYEIVIESFNYDYKQIGEKMPKLLKNFKEE</sequence>
<accession>A0A4Q0Y3B6</accession>
<keyword evidence="2" id="KW-1185">Reference proteome</keyword>
<evidence type="ECO:0000313" key="2">
    <source>
        <dbReference type="Proteomes" id="UP000290191"/>
    </source>
</evidence>
<evidence type="ECO:0000313" key="1">
    <source>
        <dbReference type="EMBL" id="RXJ63744.1"/>
    </source>
</evidence>
<comment type="caution">
    <text evidence="1">The sequence shown here is derived from an EMBL/GenBank/DDBJ whole genome shotgun (WGS) entry which is preliminary data.</text>
</comment>
<name>A0A4Q0Y3B6_9BACT</name>
<gene>
    <name evidence="1" type="ORF">CRV06_06025</name>
</gene>
<organism evidence="1 2">
    <name type="scientific">Halarcobacter anaerophilus</name>
    <dbReference type="NCBI Taxonomy" id="877500"/>
    <lineage>
        <taxon>Bacteria</taxon>
        <taxon>Pseudomonadati</taxon>
        <taxon>Campylobacterota</taxon>
        <taxon>Epsilonproteobacteria</taxon>
        <taxon>Campylobacterales</taxon>
        <taxon>Arcobacteraceae</taxon>
        <taxon>Halarcobacter</taxon>
    </lineage>
</organism>
<dbReference type="OrthoDB" id="5348738at2"/>
<dbReference type="AlphaFoldDB" id="A0A4Q0Y3B6"/>
<dbReference type="RefSeq" id="WP_129081765.1">
    <property type="nucleotide sequence ID" value="NZ_CP041070.1"/>
</dbReference>
<dbReference type="Proteomes" id="UP000290191">
    <property type="component" value="Unassembled WGS sequence"/>
</dbReference>
<proteinExistence type="predicted"/>